<dbReference type="InterPro" id="IPR013083">
    <property type="entry name" value="Znf_RING/FYVE/PHD"/>
</dbReference>
<protein>
    <submittedName>
        <fullName evidence="5">E3 ubiquitin-protein ligase FANCL</fullName>
    </submittedName>
</protein>
<feature type="domain" description="RING-type" evidence="4">
    <location>
        <begin position="274"/>
        <end position="326"/>
    </location>
</feature>
<dbReference type="InterPro" id="IPR043003">
    <property type="entry name" value="FANCL_d3_sf"/>
</dbReference>
<dbReference type="AlphaFoldDB" id="E2AFU9"/>
<evidence type="ECO:0000256" key="1">
    <source>
        <dbReference type="ARBA" id="ARBA00022771"/>
    </source>
</evidence>
<evidence type="ECO:0000256" key="3">
    <source>
        <dbReference type="PROSITE-ProRule" id="PRU00175"/>
    </source>
</evidence>
<keyword evidence="6" id="KW-1185">Reference proteome</keyword>
<dbReference type="OMA" id="GLCPFCK"/>
<dbReference type="InterPro" id="IPR044037">
    <property type="entry name" value="FANCL_d3"/>
</dbReference>
<dbReference type="EMBL" id="GL439158">
    <property type="protein sequence ID" value="EFN67698.1"/>
    <property type="molecule type" value="Genomic_DNA"/>
</dbReference>
<dbReference type="Pfam" id="PF18891">
    <property type="entry name" value="FANCL_d3"/>
    <property type="match status" value="1"/>
</dbReference>
<dbReference type="GO" id="GO:0036297">
    <property type="term" value="P:interstrand cross-link repair"/>
    <property type="evidence" value="ECO:0007669"/>
    <property type="project" value="InterPro"/>
</dbReference>
<keyword evidence="1 3" id="KW-0863">Zinc-finger</keyword>
<sequence length="335" mass="38977">MPAYPLFDDVHVKFGRQIASLQNKEFHKKMNGLIKAACKTEQTVSSFLTQLQLLIGEYMCNTDTKILVPNFDTIRYFLQELEEAVQHLPEVLVSSDQNLNIIKLHYRDVSVTLQRCNSAEYPWKVIASDLPNIPIFKDFEKNVTNLSVAKTKFIWQMEILEKAWKQLEEIDENCWVIDPLKPNKSHLYRRIHLSQSLSVTITIDPLNPIALPVIKFSGCDSEVKRQTDDVSNNIHKWDYDCSILENLKMLLNMYEFPEQQESMEEKKAIINNECGICFSDELPDKICNNKKCMRYFHSVCLSKWLQTDIGNQVVFNHIYGPCPYCKEKISCSIEH</sequence>
<name>E2AFU9_CAMFO</name>
<dbReference type="InterPro" id="IPR001841">
    <property type="entry name" value="Znf_RING"/>
</dbReference>
<accession>E2AFU9</accession>
<dbReference type="FunCoup" id="E2AFU9">
    <property type="interactions" value="506"/>
</dbReference>
<dbReference type="STRING" id="104421.E2AFU9"/>
<dbReference type="PANTHER" id="PTHR13206">
    <property type="entry name" value="UBIQUITIN LIGASE PROTEIN PHF9 FANCONI ANEMIA GROUP L PROTEIN"/>
    <property type="match status" value="1"/>
</dbReference>
<dbReference type="GO" id="GO:0006513">
    <property type="term" value="P:protein monoubiquitination"/>
    <property type="evidence" value="ECO:0007669"/>
    <property type="project" value="TreeGrafter"/>
</dbReference>
<keyword evidence="1 3" id="KW-0479">Metal-binding</keyword>
<dbReference type="GO" id="GO:0043240">
    <property type="term" value="C:Fanconi anaemia nuclear complex"/>
    <property type="evidence" value="ECO:0007669"/>
    <property type="project" value="InterPro"/>
</dbReference>
<dbReference type="CDD" id="cd23832">
    <property type="entry name" value="DRWD-C_FANCL"/>
    <property type="match status" value="1"/>
</dbReference>
<reference evidence="5 6" key="1">
    <citation type="journal article" date="2010" name="Science">
        <title>Genomic comparison of the ants Camponotus floridanus and Harpegnathos saltator.</title>
        <authorList>
            <person name="Bonasio R."/>
            <person name="Zhang G."/>
            <person name="Ye C."/>
            <person name="Mutti N.S."/>
            <person name="Fang X."/>
            <person name="Qin N."/>
            <person name="Donahue G."/>
            <person name="Yang P."/>
            <person name="Li Q."/>
            <person name="Li C."/>
            <person name="Zhang P."/>
            <person name="Huang Z."/>
            <person name="Berger S.L."/>
            <person name="Reinberg D."/>
            <person name="Wang J."/>
            <person name="Liebig J."/>
        </authorList>
    </citation>
    <scope>NUCLEOTIDE SEQUENCE [LARGE SCALE GENOMIC DNA]</scope>
    <source>
        <strain evidence="6">C129</strain>
    </source>
</reference>
<evidence type="ECO:0000259" key="4">
    <source>
        <dbReference type="PROSITE" id="PS50089"/>
    </source>
</evidence>
<proteinExistence type="predicted"/>
<evidence type="ECO:0000256" key="2">
    <source>
        <dbReference type="ARBA" id="ARBA00022833"/>
    </source>
</evidence>
<dbReference type="SMART" id="SM01197">
    <property type="entry name" value="FANCL_C"/>
    <property type="match status" value="1"/>
</dbReference>
<dbReference type="Proteomes" id="UP000000311">
    <property type="component" value="Unassembled WGS sequence"/>
</dbReference>
<gene>
    <name evidence="5" type="ORF">EAG_03261</name>
</gene>
<dbReference type="GO" id="GO:0061630">
    <property type="term" value="F:ubiquitin protein ligase activity"/>
    <property type="evidence" value="ECO:0007669"/>
    <property type="project" value="TreeGrafter"/>
</dbReference>
<dbReference type="OrthoDB" id="10263265at2759"/>
<dbReference type="InterPro" id="IPR026850">
    <property type="entry name" value="FANCL_C"/>
</dbReference>
<evidence type="ECO:0000313" key="5">
    <source>
        <dbReference type="EMBL" id="EFN67698.1"/>
    </source>
</evidence>
<dbReference type="InParanoid" id="E2AFU9"/>
<dbReference type="Gene3D" id="3.10.110.20">
    <property type="entry name" value="RWD domain-like"/>
    <property type="match status" value="1"/>
</dbReference>
<keyword evidence="2" id="KW-0862">Zinc</keyword>
<dbReference type="InterPro" id="IPR026848">
    <property type="entry name" value="Fancl"/>
</dbReference>
<dbReference type="GO" id="GO:0008270">
    <property type="term" value="F:zinc ion binding"/>
    <property type="evidence" value="ECO:0007669"/>
    <property type="project" value="UniProtKB-KW"/>
</dbReference>
<dbReference type="PANTHER" id="PTHR13206:SF0">
    <property type="entry name" value="E3 UBIQUITIN-PROTEIN LIGASE FANCL"/>
    <property type="match status" value="1"/>
</dbReference>
<organism evidence="6">
    <name type="scientific">Camponotus floridanus</name>
    <name type="common">Florida carpenter ant</name>
    <dbReference type="NCBI Taxonomy" id="104421"/>
    <lineage>
        <taxon>Eukaryota</taxon>
        <taxon>Metazoa</taxon>
        <taxon>Ecdysozoa</taxon>
        <taxon>Arthropoda</taxon>
        <taxon>Hexapoda</taxon>
        <taxon>Insecta</taxon>
        <taxon>Pterygota</taxon>
        <taxon>Neoptera</taxon>
        <taxon>Endopterygota</taxon>
        <taxon>Hymenoptera</taxon>
        <taxon>Apocrita</taxon>
        <taxon>Aculeata</taxon>
        <taxon>Formicoidea</taxon>
        <taxon>Formicidae</taxon>
        <taxon>Formicinae</taxon>
        <taxon>Camponotus</taxon>
    </lineage>
</organism>
<evidence type="ECO:0000313" key="6">
    <source>
        <dbReference type="Proteomes" id="UP000000311"/>
    </source>
</evidence>
<dbReference type="Pfam" id="PF11793">
    <property type="entry name" value="FANCL_C"/>
    <property type="match status" value="1"/>
</dbReference>
<dbReference type="SUPFAM" id="SSF57850">
    <property type="entry name" value="RING/U-box"/>
    <property type="match status" value="1"/>
</dbReference>
<dbReference type="PROSITE" id="PS50089">
    <property type="entry name" value="ZF_RING_2"/>
    <property type="match status" value="1"/>
</dbReference>
<dbReference type="Gene3D" id="3.30.40.10">
    <property type="entry name" value="Zinc/RING finger domain, C3HC4 (zinc finger)"/>
    <property type="match status" value="1"/>
</dbReference>